<reference evidence="3 4" key="1">
    <citation type="submission" date="2018-06" db="EMBL/GenBank/DDBJ databases">
        <title>Genomic Encyclopedia of Type Strains, Phase IV (KMG-IV): sequencing the most valuable type-strain genomes for metagenomic binning, comparative biology and taxonomic classification.</title>
        <authorList>
            <person name="Goeker M."/>
        </authorList>
    </citation>
    <scope>NUCLEOTIDE SEQUENCE [LARGE SCALE GENOMIC DNA]</scope>
    <source>
        <strain evidence="3 4">DSM 18048</strain>
    </source>
</reference>
<dbReference type="InterPro" id="IPR013783">
    <property type="entry name" value="Ig-like_fold"/>
</dbReference>
<feature type="compositionally biased region" description="Pro residues" evidence="1">
    <location>
        <begin position="27"/>
        <end position="36"/>
    </location>
</feature>
<keyword evidence="2" id="KW-0732">Signal</keyword>
<accession>A0A318SDN6</accession>
<evidence type="ECO:0000256" key="2">
    <source>
        <dbReference type="SAM" id="SignalP"/>
    </source>
</evidence>
<dbReference type="EMBL" id="QJSX01000004">
    <property type="protein sequence ID" value="PYE55021.1"/>
    <property type="molecule type" value="Genomic_DNA"/>
</dbReference>
<proteinExistence type="predicted"/>
<name>A0A318SDN6_9DEIO</name>
<evidence type="ECO:0000256" key="1">
    <source>
        <dbReference type="SAM" id="MobiDB-lite"/>
    </source>
</evidence>
<feature type="region of interest" description="Disordered" evidence="1">
    <location>
        <begin position="23"/>
        <end position="49"/>
    </location>
</feature>
<protein>
    <recommendedName>
        <fullName evidence="5">PKD domain-containing protein</fullName>
    </recommendedName>
</protein>
<gene>
    <name evidence="3" type="ORF">DES52_104296</name>
</gene>
<dbReference type="RefSeq" id="WP_110886120.1">
    <property type="nucleotide sequence ID" value="NZ_QJSX01000004.1"/>
</dbReference>
<dbReference type="PROSITE" id="PS51257">
    <property type="entry name" value="PROKAR_LIPOPROTEIN"/>
    <property type="match status" value="1"/>
</dbReference>
<dbReference type="Proteomes" id="UP000248326">
    <property type="component" value="Unassembled WGS sequence"/>
</dbReference>
<dbReference type="AlphaFoldDB" id="A0A318SDN6"/>
<keyword evidence="4" id="KW-1185">Reference proteome</keyword>
<evidence type="ECO:0000313" key="3">
    <source>
        <dbReference type="EMBL" id="PYE55021.1"/>
    </source>
</evidence>
<sequence>MKNLPRNLALSLGLLAFTACSSTSLPNPTPPSPNPSTPGTDTPSTGTLTPIIKPSTRVLEAASREALTQLKVVAAPTNGPRVVELRYKTVTPFLAALKTGDVLVSEPSAAAPSGFLLHVESVRMDGATLVVTARDAKLTEAIEQGEVSIQESLKPERLLNVENLTSGVSLSTSSLRPQDLSTGKNYNYHLSLDHVFYDQNGKKVSTKGHIDFNLDAGITLKLTYDWIIPTGIFFRAGVGVYQDAKVQVSAQADAPINESIELQRLVFEPIIVSIGPVPLVFVPTVALSLDVDGHIKGDLTYELIESVGAGAAVQFDGEFSKDFKAPELKFEQGFKKVQANADLKAGPKVKVDFLLYGLAGATATAQIYGHAVANYPTGTPQFDLDLCAKVTAGVNAPMISDALSWSTTVFDKCADVVTWTNKPPVIEKFTAVSEDLFGGPDITTASNVKLCAVAKDEDDAKVALNFTSSKESLPAADTNGCTVYRFKTTGPRTLTVTATDSGGMTAVRSLTLDVKAVDEPVPTVSIQAPTAGQVVYLDGGVATTYLKGTSSLDDCKKAKWTSSNPADALSPDNCGAPIVTFNSLGTRTLTLTATNGQGESGKASVTVNVQAKPASNLAATASITKPATTNGQVPAFHGDTTFTVEALLGDPENDNVTYKLTLFRTSTPGDAKVIAQGTATGTKNGFSVAKAIKVDTFFGQCSSGEFTLRLEASDNHQASPTVKTQALKVVQCPQ</sequence>
<comment type="caution">
    <text evidence="3">The sequence shown here is derived from an EMBL/GenBank/DDBJ whole genome shotgun (WGS) entry which is preliminary data.</text>
</comment>
<evidence type="ECO:0000313" key="4">
    <source>
        <dbReference type="Proteomes" id="UP000248326"/>
    </source>
</evidence>
<dbReference type="Gene3D" id="2.60.40.10">
    <property type="entry name" value="Immunoglobulins"/>
    <property type="match status" value="1"/>
</dbReference>
<feature type="compositionally biased region" description="Low complexity" evidence="1">
    <location>
        <begin position="37"/>
        <end position="49"/>
    </location>
</feature>
<dbReference type="OrthoDB" id="53619at2"/>
<organism evidence="3 4">
    <name type="scientific">Deinococcus yavapaiensis KR-236</name>
    <dbReference type="NCBI Taxonomy" id="694435"/>
    <lineage>
        <taxon>Bacteria</taxon>
        <taxon>Thermotogati</taxon>
        <taxon>Deinococcota</taxon>
        <taxon>Deinococci</taxon>
        <taxon>Deinococcales</taxon>
        <taxon>Deinococcaceae</taxon>
        <taxon>Deinococcus</taxon>
    </lineage>
</organism>
<evidence type="ECO:0008006" key="5">
    <source>
        <dbReference type="Google" id="ProtNLM"/>
    </source>
</evidence>
<feature type="chain" id="PRO_5016359450" description="PKD domain-containing protein" evidence="2">
    <location>
        <begin position="22"/>
        <end position="734"/>
    </location>
</feature>
<feature type="signal peptide" evidence="2">
    <location>
        <begin position="1"/>
        <end position="21"/>
    </location>
</feature>